<evidence type="ECO:0000256" key="4">
    <source>
        <dbReference type="ARBA" id="ARBA00022475"/>
    </source>
</evidence>
<name>A0A844H201_9RHOB</name>
<keyword evidence="5 9" id="KW-0812">Transmembrane</keyword>
<feature type="transmembrane region" description="Helical" evidence="9">
    <location>
        <begin position="94"/>
        <end position="116"/>
    </location>
</feature>
<dbReference type="GO" id="GO:0005886">
    <property type="term" value="C:plasma membrane"/>
    <property type="evidence" value="ECO:0007669"/>
    <property type="project" value="UniProtKB-SubCell"/>
</dbReference>
<evidence type="ECO:0000256" key="1">
    <source>
        <dbReference type="ARBA" id="ARBA00004429"/>
    </source>
</evidence>
<accession>A0A844H201</accession>
<evidence type="ECO:0000256" key="6">
    <source>
        <dbReference type="ARBA" id="ARBA00022847"/>
    </source>
</evidence>
<dbReference type="FunFam" id="1.10.3860.10:FF:000001">
    <property type="entry name" value="C4-dicarboxylate transport protein"/>
    <property type="match status" value="1"/>
</dbReference>
<feature type="transmembrane region" description="Helical" evidence="9">
    <location>
        <begin position="209"/>
        <end position="230"/>
    </location>
</feature>
<feature type="transmembrane region" description="Helical" evidence="9">
    <location>
        <begin position="236"/>
        <end position="259"/>
    </location>
</feature>
<dbReference type="PRINTS" id="PR00173">
    <property type="entry name" value="EDTRNSPORT"/>
</dbReference>
<keyword evidence="3" id="KW-0813">Transport</keyword>
<dbReference type="InterPro" id="IPR001991">
    <property type="entry name" value="Na-dicarboxylate_symporter"/>
</dbReference>
<comment type="similarity">
    <text evidence="2">Belongs to the dicarboxylate/amino acid:cation symporter (DAACS) (TC 2.A.23) family.</text>
</comment>
<evidence type="ECO:0000313" key="11">
    <source>
        <dbReference type="Proteomes" id="UP000442533"/>
    </source>
</evidence>
<comment type="subcellular location">
    <subcellularLocation>
        <location evidence="1">Cell inner membrane</location>
        <topology evidence="1">Multi-pass membrane protein</topology>
    </subcellularLocation>
</comment>
<keyword evidence="4" id="KW-1003">Cell membrane</keyword>
<gene>
    <name evidence="10" type="ORF">GL279_01570</name>
</gene>
<dbReference type="Gene3D" id="1.10.3860.10">
    <property type="entry name" value="Sodium:dicarboxylate symporter"/>
    <property type="match status" value="1"/>
</dbReference>
<dbReference type="Pfam" id="PF00375">
    <property type="entry name" value="SDF"/>
    <property type="match status" value="1"/>
</dbReference>
<evidence type="ECO:0000313" key="10">
    <source>
        <dbReference type="EMBL" id="MTH33281.1"/>
    </source>
</evidence>
<feature type="transmembrane region" description="Helical" evidence="9">
    <location>
        <begin position="365"/>
        <end position="388"/>
    </location>
</feature>
<dbReference type="AlphaFoldDB" id="A0A844H201"/>
<evidence type="ECO:0000256" key="9">
    <source>
        <dbReference type="SAM" id="Phobius"/>
    </source>
</evidence>
<dbReference type="OrthoDB" id="9766690at2"/>
<dbReference type="SUPFAM" id="SSF118215">
    <property type="entry name" value="Proton glutamate symport protein"/>
    <property type="match status" value="1"/>
</dbReference>
<protein>
    <submittedName>
        <fullName evidence="10">Cation:dicarboxylase symporter family transporter</fullName>
    </submittedName>
</protein>
<evidence type="ECO:0000256" key="5">
    <source>
        <dbReference type="ARBA" id="ARBA00022692"/>
    </source>
</evidence>
<dbReference type="GO" id="GO:0015293">
    <property type="term" value="F:symporter activity"/>
    <property type="evidence" value="ECO:0007669"/>
    <property type="project" value="UniProtKB-KW"/>
</dbReference>
<dbReference type="PANTHER" id="PTHR42865:SF7">
    <property type="entry name" value="PROTON_GLUTAMATE-ASPARTATE SYMPORTER"/>
    <property type="match status" value="1"/>
</dbReference>
<feature type="transmembrane region" description="Helical" evidence="9">
    <location>
        <begin position="58"/>
        <end position="82"/>
    </location>
</feature>
<evidence type="ECO:0000256" key="3">
    <source>
        <dbReference type="ARBA" id="ARBA00022448"/>
    </source>
</evidence>
<proteinExistence type="inferred from homology"/>
<dbReference type="GO" id="GO:0006835">
    <property type="term" value="P:dicarboxylic acid transport"/>
    <property type="evidence" value="ECO:0007669"/>
    <property type="project" value="TreeGrafter"/>
</dbReference>
<keyword evidence="6" id="KW-0769">Symport</keyword>
<keyword evidence="8 9" id="KW-0472">Membrane</keyword>
<dbReference type="Proteomes" id="UP000442533">
    <property type="component" value="Unassembled WGS sequence"/>
</dbReference>
<comment type="caution">
    <text evidence="10">The sequence shown here is derived from an EMBL/GenBank/DDBJ whole genome shotgun (WGS) entry which is preliminary data.</text>
</comment>
<evidence type="ECO:0000256" key="2">
    <source>
        <dbReference type="ARBA" id="ARBA00006148"/>
    </source>
</evidence>
<dbReference type="EMBL" id="WMIF01000001">
    <property type="protein sequence ID" value="MTH33281.1"/>
    <property type="molecule type" value="Genomic_DNA"/>
</dbReference>
<feature type="transmembrane region" description="Helical" evidence="9">
    <location>
        <begin position="325"/>
        <end position="353"/>
    </location>
</feature>
<evidence type="ECO:0000256" key="7">
    <source>
        <dbReference type="ARBA" id="ARBA00022989"/>
    </source>
</evidence>
<keyword evidence="7 9" id="KW-1133">Transmembrane helix</keyword>
<organism evidence="10 11">
    <name type="scientific">Paracoccus limosus</name>
    <dbReference type="NCBI Taxonomy" id="913252"/>
    <lineage>
        <taxon>Bacteria</taxon>
        <taxon>Pseudomonadati</taxon>
        <taxon>Pseudomonadota</taxon>
        <taxon>Alphaproteobacteria</taxon>
        <taxon>Rhodobacterales</taxon>
        <taxon>Paracoccaceae</taxon>
        <taxon>Paracoccus</taxon>
    </lineage>
</organism>
<dbReference type="PANTHER" id="PTHR42865">
    <property type="entry name" value="PROTON/GLUTAMATE-ASPARTATE SYMPORTER"/>
    <property type="match status" value="1"/>
</dbReference>
<evidence type="ECO:0000256" key="8">
    <source>
        <dbReference type="ARBA" id="ARBA00023136"/>
    </source>
</evidence>
<feature type="transmembrane region" description="Helical" evidence="9">
    <location>
        <begin position="163"/>
        <end position="180"/>
    </location>
</feature>
<dbReference type="RefSeq" id="WP_155062844.1">
    <property type="nucleotide sequence ID" value="NZ_WMIF01000001.1"/>
</dbReference>
<feature type="transmembrane region" description="Helical" evidence="9">
    <location>
        <begin position="16"/>
        <end position="38"/>
    </location>
</feature>
<keyword evidence="11" id="KW-1185">Reference proteome</keyword>
<dbReference type="InterPro" id="IPR036458">
    <property type="entry name" value="Na:dicarbo_symporter_sf"/>
</dbReference>
<sequence length="437" mass="45585">MKSISGNELQPTKSRLTFWIGVGVVAGVALGAWCHNTAATPEAAKALAKNFTIVTDIFLRLIKMIIAPLVLATIISGIASLGNAKAVAGIAGKAMCWFILASLTSLGIGLVAANLLQPGAGLNLPIPAEVAETGLKTEALSFATFLTHVFPTSVIEAMAENNILQILVFAVFFGVGLGALPRQVAAPAVKVADAVAGTMFNVTGYVMKLAPLAVFAAMAAVVTVQGLGVLVDYGRFIGSFYAGLAVLWLALIGAGWLILRGEVWRLLGLLREPMLLAFSTASSEAAFPKTVRQLDEFGVKERISGFVLPLGYSFNLDGSMMYQAFAALFIAQAFGIEMTLGQQMIMLLVMMIASKGIAGVPRASLVVVAAIAPMFGLPAAGILLIMGIDQILDMGRTMTNVLGNGLATAVVAKWQGDVGEEDAHPHGADLEPVESLA</sequence>
<reference evidence="10 11" key="1">
    <citation type="submission" date="2019-11" db="EMBL/GenBank/DDBJ databases">
        <authorList>
            <person name="Dong K."/>
        </authorList>
    </citation>
    <scope>NUCLEOTIDE SEQUENCE [LARGE SCALE GENOMIC DNA]</scope>
    <source>
        <strain evidence="10 11">JCM 17370</strain>
    </source>
</reference>